<dbReference type="SUPFAM" id="SSF46785">
    <property type="entry name" value="Winged helix' DNA-binding domain"/>
    <property type="match status" value="1"/>
</dbReference>
<evidence type="ECO:0000313" key="7">
    <source>
        <dbReference type="EMBL" id="QIS13550.1"/>
    </source>
</evidence>
<sequence>MELRQLRYFVVLAEELHFRRAAQRLFISTPTLSQQIKGLEREMGGPLLTREPRIELTPAGEVLLRSGRDILRAADAAVRETRREAGAEIPTLRFGLLNGIPPWLPTRIGELLSARLPGARMVLTGGTTADQLRLLDDDEVDLAMVRAPVTLPERFAQIPVAREELGIVMATGHRLAELAEIGAADLHGQELVLFARDSAVGLHDALLAELRTRGADIRLSESAMGHAQMLNVLPMRTDIVGLSSDRVAGLPGLQWRPLDRPLEVRYAAVWRSANRNPAVAAVVSALHGRLLDASVS</sequence>
<dbReference type="RefSeq" id="WP_167476075.1">
    <property type="nucleotide sequence ID" value="NZ_CP046172.1"/>
</dbReference>
<keyword evidence="2" id="KW-0805">Transcription regulation</keyword>
<dbReference type="Gene3D" id="1.10.10.10">
    <property type="entry name" value="Winged helix-like DNA-binding domain superfamily/Winged helix DNA-binding domain"/>
    <property type="match status" value="1"/>
</dbReference>
<dbReference type="GO" id="GO:0003700">
    <property type="term" value="F:DNA-binding transcription factor activity"/>
    <property type="evidence" value="ECO:0007669"/>
    <property type="project" value="InterPro"/>
</dbReference>
<organism evidence="7 8">
    <name type="scientific">Nocardia arthritidis</name>
    <dbReference type="NCBI Taxonomy" id="228602"/>
    <lineage>
        <taxon>Bacteria</taxon>
        <taxon>Bacillati</taxon>
        <taxon>Actinomycetota</taxon>
        <taxon>Actinomycetes</taxon>
        <taxon>Mycobacteriales</taxon>
        <taxon>Nocardiaceae</taxon>
        <taxon>Nocardia</taxon>
    </lineage>
</organism>
<dbReference type="GO" id="GO:0003677">
    <property type="term" value="F:DNA binding"/>
    <property type="evidence" value="ECO:0007669"/>
    <property type="project" value="UniProtKB-KW"/>
</dbReference>
<evidence type="ECO:0000313" key="8">
    <source>
        <dbReference type="Proteomes" id="UP000503540"/>
    </source>
</evidence>
<dbReference type="Gene3D" id="3.40.190.10">
    <property type="entry name" value="Periplasmic binding protein-like II"/>
    <property type="match status" value="2"/>
</dbReference>
<reference evidence="7 8" key="1">
    <citation type="journal article" date="2019" name="ACS Chem. Biol.">
        <title>Identification and Mobilization of a Cryptic Antibiotic Biosynthesis Gene Locus from a Human-Pathogenic Nocardia Isolate.</title>
        <authorList>
            <person name="Herisse M."/>
            <person name="Ishida K."/>
            <person name="Porter J.L."/>
            <person name="Howden B."/>
            <person name="Hertweck C."/>
            <person name="Stinear T.P."/>
            <person name="Pidot S.J."/>
        </authorList>
    </citation>
    <scope>NUCLEOTIDE SEQUENCE [LARGE SCALE GENOMIC DNA]</scope>
    <source>
        <strain evidence="7 8">AUSMDU00012717</strain>
    </source>
</reference>
<dbReference type="CDD" id="cd08414">
    <property type="entry name" value="PBP2_LTTR_aromatics_like"/>
    <property type="match status" value="1"/>
</dbReference>
<evidence type="ECO:0000256" key="2">
    <source>
        <dbReference type="ARBA" id="ARBA00023015"/>
    </source>
</evidence>
<dbReference type="Proteomes" id="UP000503540">
    <property type="component" value="Chromosome"/>
</dbReference>
<dbReference type="InterPro" id="IPR036390">
    <property type="entry name" value="WH_DNA-bd_sf"/>
</dbReference>
<dbReference type="KEGG" id="nah:F5544_28495"/>
<keyword evidence="8" id="KW-1185">Reference proteome</keyword>
<dbReference type="GO" id="GO:0032993">
    <property type="term" value="C:protein-DNA complex"/>
    <property type="evidence" value="ECO:0007669"/>
    <property type="project" value="TreeGrafter"/>
</dbReference>
<dbReference type="PROSITE" id="PS50931">
    <property type="entry name" value="HTH_LYSR"/>
    <property type="match status" value="1"/>
</dbReference>
<dbReference type="PANTHER" id="PTHR30346">
    <property type="entry name" value="TRANSCRIPTIONAL DUAL REGULATOR HCAR-RELATED"/>
    <property type="match status" value="1"/>
</dbReference>
<keyword evidence="3" id="KW-0238">DNA-binding</keyword>
<feature type="domain" description="HTH lysR-type" evidence="6">
    <location>
        <begin position="1"/>
        <end position="57"/>
    </location>
</feature>
<proteinExistence type="inferred from homology"/>
<dbReference type="EMBL" id="CP046172">
    <property type="protein sequence ID" value="QIS13550.1"/>
    <property type="molecule type" value="Genomic_DNA"/>
</dbReference>
<keyword evidence="4" id="KW-0010">Activator</keyword>
<evidence type="ECO:0000256" key="5">
    <source>
        <dbReference type="ARBA" id="ARBA00023163"/>
    </source>
</evidence>
<dbReference type="AlphaFoldDB" id="A0A6G9YK65"/>
<dbReference type="InterPro" id="IPR000847">
    <property type="entry name" value="LysR_HTH_N"/>
</dbReference>
<evidence type="ECO:0000256" key="3">
    <source>
        <dbReference type="ARBA" id="ARBA00023125"/>
    </source>
</evidence>
<comment type="similarity">
    <text evidence="1">Belongs to the LysR transcriptional regulatory family.</text>
</comment>
<dbReference type="Pfam" id="PF00126">
    <property type="entry name" value="HTH_1"/>
    <property type="match status" value="1"/>
</dbReference>
<gene>
    <name evidence="7" type="ORF">F5544_28495</name>
</gene>
<dbReference type="InterPro" id="IPR036388">
    <property type="entry name" value="WH-like_DNA-bd_sf"/>
</dbReference>
<dbReference type="InterPro" id="IPR005119">
    <property type="entry name" value="LysR_subst-bd"/>
</dbReference>
<dbReference type="PRINTS" id="PR00039">
    <property type="entry name" value="HTHLYSR"/>
</dbReference>
<evidence type="ECO:0000256" key="4">
    <source>
        <dbReference type="ARBA" id="ARBA00023159"/>
    </source>
</evidence>
<accession>A0A6G9YK65</accession>
<evidence type="ECO:0000259" key="6">
    <source>
        <dbReference type="PROSITE" id="PS50931"/>
    </source>
</evidence>
<dbReference type="SUPFAM" id="SSF53850">
    <property type="entry name" value="Periplasmic binding protein-like II"/>
    <property type="match status" value="1"/>
</dbReference>
<protein>
    <submittedName>
        <fullName evidence="7">LysR family transcriptional regulator</fullName>
    </submittedName>
</protein>
<dbReference type="Pfam" id="PF03466">
    <property type="entry name" value="LysR_substrate"/>
    <property type="match status" value="1"/>
</dbReference>
<evidence type="ECO:0000256" key="1">
    <source>
        <dbReference type="ARBA" id="ARBA00009437"/>
    </source>
</evidence>
<name>A0A6G9YK65_9NOCA</name>
<keyword evidence="5" id="KW-0804">Transcription</keyword>
<dbReference type="FunFam" id="1.10.10.10:FF:000001">
    <property type="entry name" value="LysR family transcriptional regulator"/>
    <property type="match status" value="1"/>
</dbReference>
<dbReference type="PANTHER" id="PTHR30346:SF0">
    <property type="entry name" value="HCA OPERON TRANSCRIPTIONAL ACTIVATOR HCAR"/>
    <property type="match status" value="1"/>
</dbReference>